<keyword evidence="2" id="KW-0456">Lyase</keyword>
<dbReference type="SUPFAM" id="SSF53335">
    <property type="entry name" value="S-adenosyl-L-methionine-dependent methyltransferases"/>
    <property type="match status" value="1"/>
</dbReference>
<dbReference type="InterPro" id="IPR000241">
    <property type="entry name" value="RlmKL-like_Mtase"/>
</dbReference>
<evidence type="ECO:0000313" key="2">
    <source>
        <dbReference type="EMBL" id="KKW32812.1"/>
    </source>
</evidence>
<organism evidence="2 3">
    <name type="scientific">Candidatus Uhrbacteria bacterium GW2011_GWA2_53_10</name>
    <dbReference type="NCBI Taxonomy" id="1618980"/>
    <lineage>
        <taxon>Bacteria</taxon>
        <taxon>Candidatus Uhriibacteriota</taxon>
    </lineage>
</organism>
<reference evidence="2 3" key="1">
    <citation type="journal article" date="2015" name="Nature">
        <title>rRNA introns, odd ribosomes, and small enigmatic genomes across a large radiation of phyla.</title>
        <authorList>
            <person name="Brown C.T."/>
            <person name="Hug L.A."/>
            <person name="Thomas B.C."/>
            <person name="Sharon I."/>
            <person name="Castelle C.J."/>
            <person name="Singh A."/>
            <person name="Wilkins M.J."/>
            <person name="Williams K.H."/>
            <person name="Banfield J.F."/>
        </authorList>
    </citation>
    <scope>NUCLEOTIDE SEQUENCE [LARGE SCALE GENOMIC DNA]</scope>
</reference>
<dbReference type="Proteomes" id="UP000034711">
    <property type="component" value="Unassembled WGS sequence"/>
</dbReference>
<evidence type="ECO:0000259" key="1">
    <source>
        <dbReference type="Pfam" id="PF01170"/>
    </source>
</evidence>
<accession>A0A0G1ZWQ7</accession>
<comment type="caution">
    <text evidence="2">The sequence shown here is derived from an EMBL/GenBank/DDBJ whole genome shotgun (WGS) entry which is preliminary data.</text>
</comment>
<dbReference type="GO" id="GO:0016829">
    <property type="term" value="F:lyase activity"/>
    <property type="evidence" value="ECO:0007669"/>
    <property type="project" value="UniProtKB-KW"/>
</dbReference>
<dbReference type="Gene3D" id="3.40.50.150">
    <property type="entry name" value="Vaccinia Virus protein VP39"/>
    <property type="match status" value="1"/>
</dbReference>
<dbReference type="Pfam" id="PF01170">
    <property type="entry name" value="UPF0020"/>
    <property type="match status" value="1"/>
</dbReference>
<protein>
    <submittedName>
        <fullName evidence="2">Methlyase protein</fullName>
    </submittedName>
</protein>
<gene>
    <name evidence="2" type="ORF">UY77_C0013G0020</name>
</gene>
<dbReference type="PANTHER" id="PTHR14911">
    <property type="entry name" value="THUMP DOMAIN-CONTAINING"/>
    <property type="match status" value="1"/>
</dbReference>
<dbReference type="EMBL" id="LCRI01000013">
    <property type="protein sequence ID" value="KKW32812.1"/>
    <property type="molecule type" value="Genomic_DNA"/>
</dbReference>
<dbReference type="PANTHER" id="PTHR14911:SF13">
    <property type="entry name" value="TRNA (GUANINE(6)-N2)-METHYLTRANSFERASE THUMP3"/>
    <property type="match status" value="1"/>
</dbReference>
<dbReference type="GO" id="GO:0030488">
    <property type="term" value="P:tRNA methylation"/>
    <property type="evidence" value="ECO:0007669"/>
    <property type="project" value="TreeGrafter"/>
</dbReference>
<proteinExistence type="predicted"/>
<evidence type="ECO:0000313" key="3">
    <source>
        <dbReference type="Proteomes" id="UP000034711"/>
    </source>
</evidence>
<dbReference type="CDD" id="cd02440">
    <property type="entry name" value="AdoMet_MTases"/>
    <property type="match status" value="1"/>
</dbReference>
<feature type="domain" description="Ribosomal RNA large subunit methyltransferase K/L-like methyltransferase" evidence="1">
    <location>
        <begin position="195"/>
        <end position="346"/>
    </location>
</feature>
<dbReference type="GO" id="GO:0016423">
    <property type="term" value="F:tRNA (guanine) methyltransferase activity"/>
    <property type="evidence" value="ECO:0007669"/>
    <property type="project" value="TreeGrafter"/>
</dbReference>
<sequence>MIGDMLFLVFGSQPILSLAETAAVLGSDLDYSRATNEILLLEKPEKMTLEQLQDRLAGIIKIGQVVGETMGVNEPELADLIAAFIPTGGTGKVNFGMSVYNGGNPRLLENLKRRLQTIGLEVKRRLKNAGVSSRYVSSRAQALSSVIVVENHLLDSGGEFVLIAAPNGILVGQTQTVQGYKEWSKRDFGRPARDARSGMLPPKLARIMINLSGTDPEKTTLLDPFCGSGTIPMEAALMGYQQVIGSDISPKAVRDTEENLRHVLAKASTLPRIFLSAAEDLSKHILHPVDTVITETFLGPPGAGRQSATDLFKTVEQLKTLYTRSFSAIAKILKPHSQIVAAFPAYLREKEIIYVMDKEIVQKAGLIVLDPLPSSAPSAFHQLTPSGGLFYRRKDQRVAREILLMKKV</sequence>
<name>A0A0G1ZWQ7_9BACT</name>
<dbReference type="AlphaFoldDB" id="A0A0G1ZWQ7"/>
<dbReference type="InterPro" id="IPR029063">
    <property type="entry name" value="SAM-dependent_MTases_sf"/>
</dbReference>